<accession>A0ABT3FR18</accession>
<name>A0ABT3FR18_9BACT</name>
<dbReference type="InterPro" id="IPR025357">
    <property type="entry name" value="DUF4261"/>
</dbReference>
<dbReference type="Proteomes" id="UP001207930">
    <property type="component" value="Unassembled WGS sequence"/>
</dbReference>
<evidence type="ECO:0000259" key="1">
    <source>
        <dbReference type="Pfam" id="PF14080"/>
    </source>
</evidence>
<proteinExistence type="predicted"/>
<dbReference type="Pfam" id="PF14080">
    <property type="entry name" value="DUF4261"/>
    <property type="match status" value="1"/>
</dbReference>
<evidence type="ECO:0000313" key="3">
    <source>
        <dbReference type="Proteomes" id="UP001207930"/>
    </source>
</evidence>
<comment type="caution">
    <text evidence="2">The sequence shown here is derived from an EMBL/GenBank/DDBJ whole genome shotgun (WGS) entry which is preliminary data.</text>
</comment>
<sequence length="237" mass="26149">MILCIPGPWADRSEFLKAIITTEPAGQFIFAGGLLAHPSGEDHVPLTYADADPDMAQAFHLAGQGQISDETLEAISAHGGVAYLHFAMDLPEELERIVKFTDVVRRAGGIAVKVESCGVAHEWERWSKLLSGNAFDHYCSACTLIGGEDYFYSCGMHHFGLPECSIPTDFDAEEAAHLINQFNLYQIVSNPHLESGHTVSLSEESIRFRLTLEEDGRHEADDLFHNPHGVWVLTPCE</sequence>
<gene>
    <name evidence="2" type="ORF">OKA04_12995</name>
</gene>
<evidence type="ECO:0000313" key="2">
    <source>
        <dbReference type="EMBL" id="MCW1885649.1"/>
    </source>
</evidence>
<dbReference type="RefSeq" id="WP_264501604.1">
    <property type="nucleotide sequence ID" value="NZ_JAPDDS010000006.1"/>
</dbReference>
<reference evidence="2 3" key="1">
    <citation type="submission" date="2022-10" db="EMBL/GenBank/DDBJ databases">
        <title>Luteolibacter flavescens strain MCCC 1K03193, whole genome shotgun sequencing project.</title>
        <authorList>
            <person name="Zhao G."/>
            <person name="Shen L."/>
        </authorList>
    </citation>
    <scope>NUCLEOTIDE SEQUENCE [LARGE SCALE GENOMIC DNA]</scope>
    <source>
        <strain evidence="2 3">MCCC 1K03193</strain>
    </source>
</reference>
<feature type="domain" description="DUF4261" evidence="1">
    <location>
        <begin position="152"/>
        <end position="218"/>
    </location>
</feature>
<keyword evidence="3" id="KW-1185">Reference proteome</keyword>
<organism evidence="2 3">
    <name type="scientific">Luteolibacter flavescens</name>
    <dbReference type="NCBI Taxonomy" id="1859460"/>
    <lineage>
        <taxon>Bacteria</taxon>
        <taxon>Pseudomonadati</taxon>
        <taxon>Verrucomicrobiota</taxon>
        <taxon>Verrucomicrobiia</taxon>
        <taxon>Verrucomicrobiales</taxon>
        <taxon>Verrucomicrobiaceae</taxon>
        <taxon>Luteolibacter</taxon>
    </lineage>
</organism>
<protein>
    <submittedName>
        <fullName evidence="2">DUF4261 domain-containing protein</fullName>
    </submittedName>
</protein>
<dbReference type="EMBL" id="JAPDDS010000006">
    <property type="protein sequence ID" value="MCW1885649.1"/>
    <property type="molecule type" value="Genomic_DNA"/>
</dbReference>